<dbReference type="GO" id="GO:0016887">
    <property type="term" value="F:ATP hydrolysis activity"/>
    <property type="evidence" value="ECO:0007669"/>
    <property type="project" value="InterPro"/>
</dbReference>
<evidence type="ECO:0000256" key="9">
    <source>
        <dbReference type="ARBA" id="ARBA00023136"/>
    </source>
</evidence>
<evidence type="ECO:0000256" key="2">
    <source>
        <dbReference type="ARBA" id="ARBA00022448"/>
    </source>
</evidence>
<name>A0A840AS47_9HYPH</name>
<dbReference type="PROSITE" id="PS50893">
    <property type="entry name" value="ABC_TRANSPORTER_2"/>
    <property type="match status" value="2"/>
</dbReference>
<gene>
    <name evidence="11" type="ORF">GGR25_002897</name>
</gene>
<evidence type="ECO:0000313" key="12">
    <source>
        <dbReference type="Proteomes" id="UP000553963"/>
    </source>
</evidence>
<sequence>MSSARDSAASERAGGAPLLKVEGLRKSFFGVEVLKGVSFTLEAGKALGVIGENGSGKSTTMNIINGLLPPSAGTMAIDGRPYAPANSKEAARAGIAFIHQELNLFENLSIAENLALQAFPRRISWLPQIDKARMRARAADLLRRVDLDLSPDMLVNRLAPGERQLVEIAKALSGDARIIVFDEPTTSLTSREAERLFALVAQLKARGLGVIYISHILEDVLRLCDDVVTLRDGTMVDNRPAASVTTGHLIESMLGRPIAELFPPRSAAAPRQEVALDVRGLTQPGIVHDLTFRVMRGEIVGIAGLMGSGRSETARILFGLDPALSGTVAVNGTVIAQRSPRACMAAGMAFLTEDRRGDGLLLPEGVLTNVELARLADLRTNAAAPLPQAMLDRDASEAARSVRIKAHDLVRQPVLSLSGGNQQKVVLAKWLLREPAVFILDEPTRGIDVGAKAEIYGLVRQLAERGTGVLVISSEVEELLGVCDRVLTMAHGEIVAEFTWPELDRAAILRAAMQRQEGAA</sequence>
<dbReference type="Proteomes" id="UP000553963">
    <property type="component" value="Unassembled WGS sequence"/>
</dbReference>
<evidence type="ECO:0000256" key="6">
    <source>
        <dbReference type="ARBA" id="ARBA00022741"/>
    </source>
</evidence>
<proteinExistence type="inferred from homology"/>
<dbReference type="CDD" id="cd03215">
    <property type="entry name" value="ABC_Carb_Monos_II"/>
    <property type="match status" value="1"/>
</dbReference>
<organism evidence="11 12">
    <name type="scientific">Kaistia hirudinis</name>
    <dbReference type="NCBI Taxonomy" id="1293440"/>
    <lineage>
        <taxon>Bacteria</taxon>
        <taxon>Pseudomonadati</taxon>
        <taxon>Pseudomonadota</taxon>
        <taxon>Alphaproteobacteria</taxon>
        <taxon>Hyphomicrobiales</taxon>
        <taxon>Kaistiaceae</taxon>
        <taxon>Kaistia</taxon>
    </lineage>
</organism>
<keyword evidence="9" id="KW-0472">Membrane</keyword>
<dbReference type="RefSeq" id="WP_246409664.1">
    <property type="nucleotide sequence ID" value="NZ_JACIDS010000003.1"/>
</dbReference>
<evidence type="ECO:0000256" key="1">
    <source>
        <dbReference type="ARBA" id="ARBA00005417"/>
    </source>
</evidence>
<comment type="similarity">
    <text evidence="1">Belongs to the ABC transporter superfamily.</text>
</comment>
<dbReference type="InterPro" id="IPR003593">
    <property type="entry name" value="AAA+_ATPase"/>
</dbReference>
<evidence type="ECO:0000256" key="7">
    <source>
        <dbReference type="ARBA" id="ARBA00022840"/>
    </source>
</evidence>
<evidence type="ECO:0000259" key="10">
    <source>
        <dbReference type="PROSITE" id="PS50893"/>
    </source>
</evidence>
<comment type="caution">
    <text evidence="11">The sequence shown here is derived from an EMBL/GenBank/DDBJ whole genome shotgun (WGS) entry which is preliminary data.</text>
</comment>
<keyword evidence="12" id="KW-1185">Reference proteome</keyword>
<dbReference type="SMART" id="SM00382">
    <property type="entry name" value="AAA"/>
    <property type="match status" value="2"/>
</dbReference>
<dbReference type="GO" id="GO:0005524">
    <property type="term" value="F:ATP binding"/>
    <property type="evidence" value="ECO:0007669"/>
    <property type="project" value="UniProtKB-KW"/>
</dbReference>
<reference evidence="11 12" key="1">
    <citation type="submission" date="2020-08" db="EMBL/GenBank/DDBJ databases">
        <title>Genomic Encyclopedia of Type Strains, Phase IV (KMG-IV): sequencing the most valuable type-strain genomes for metagenomic binning, comparative biology and taxonomic classification.</title>
        <authorList>
            <person name="Goeker M."/>
        </authorList>
    </citation>
    <scope>NUCLEOTIDE SEQUENCE [LARGE SCALE GENOMIC DNA]</scope>
    <source>
        <strain evidence="11 12">DSM 25966</strain>
    </source>
</reference>
<keyword evidence="5" id="KW-0677">Repeat</keyword>
<dbReference type="InterPro" id="IPR003439">
    <property type="entry name" value="ABC_transporter-like_ATP-bd"/>
</dbReference>
<feature type="domain" description="ABC transporter" evidence="10">
    <location>
        <begin position="269"/>
        <end position="516"/>
    </location>
</feature>
<dbReference type="Pfam" id="PF00005">
    <property type="entry name" value="ABC_tran"/>
    <property type="match status" value="2"/>
</dbReference>
<dbReference type="SUPFAM" id="SSF52540">
    <property type="entry name" value="P-loop containing nucleoside triphosphate hydrolases"/>
    <property type="match status" value="2"/>
</dbReference>
<dbReference type="InterPro" id="IPR050107">
    <property type="entry name" value="ABC_carbohydrate_import_ATPase"/>
</dbReference>
<evidence type="ECO:0000256" key="8">
    <source>
        <dbReference type="ARBA" id="ARBA00022967"/>
    </source>
</evidence>
<dbReference type="PROSITE" id="PS00211">
    <property type="entry name" value="ABC_TRANSPORTER_1"/>
    <property type="match status" value="2"/>
</dbReference>
<dbReference type="AlphaFoldDB" id="A0A840AS47"/>
<evidence type="ECO:0000256" key="5">
    <source>
        <dbReference type="ARBA" id="ARBA00022737"/>
    </source>
</evidence>
<dbReference type="PANTHER" id="PTHR43790">
    <property type="entry name" value="CARBOHYDRATE TRANSPORT ATP-BINDING PROTEIN MG119-RELATED"/>
    <property type="match status" value="1"/>
</dbReference>
<dbReference type="CDD" id="cd03216">
    <property type="entry name" value="ABC_Carb_Monos_I"/>
    <property type="match status" value="1"/>
</dbReference>
<dbReference type="PANTHER" id="PTHR43790:SF3">
    <property type="entry name" value="D-ALLOSE IMPORT ATP-BINDING PROTEIN ALSA-RELATED"/>
    <property type="match status" value="1"/>
</dbReference>
<dbReference type="Gene3D" id="3.40.50.300">
    <property type="entry name" value="P-loop containing nucleotide triphosphate hydrolases"/>
    <property type="match status" value="2"/>
</dbReference>
<evidence type="ECO:0000256" key="4">
    <source>
        <dbReference type="ARBA" id="ARBA00022597"/>
    </source>
</evidence>
<keyword evidence="6" id="KW-0547">Nucleotide-binding</keyword>
<keyword evidence="3" id="KW-1003">Cell membrane</keyword>
<keyword evidence="8" id="KW-1278">Translocase</keyword>
<accession>A0A840AS47</accession>
<dbReference type="EMBL" id="JACIDS010000003">
    <property type="protein sequence ID" value="MBB3931847.1"/>
    <property type="molecule type" value="Genomic_DNA"/>
</dbReference>
<keyword evidence="7" id="KW-0067">ATP-binding</keyword>
<keyword evidence="4 11" id="KW-0762">Sugar transport</keyword>
<protein>
    <submittedName>
        <fullName evidence="11">ABC-type sugar transport system ATPase subunit</fullName>
    </submittedName>
</protein>
<feature type="domain" description="ABC transporter" evidence="10">
    <location>
        <begin position="19"/>
        <end position="257"/>
    </location>
</feature>
<dbReference type="InterPro" id="IPR027417">
    <property type="entry name" value="P-loop_NTPase"/>
</dbReference>
<dbReference type="InterPro" id="IPR017871">
    <property type="entry name" value="ABC_transporter-like_CS"/>
</dbReference>
<keyword evidence="2" id="KW-0813">Transport</keyword>
<evidence type="ECO:0000256" key="3">
    <source>
        <dbReference type="ARBA" id="ARBA00022475"/>
    </source>
</evidence>
<evidence type="ECO:0000313" key="11">
    <source>
        <dbReference type="EMBL" id="MBB3931847.1"/>
    </source>
</evidence>